<proteinExistence type="predicted"/>
<dbReference type="PROSITE" id="PS50112">
    <property type="entry name" value="PAS"/>
    <property type="match status" value="1"/>
</dbReference>
<dbReference type="InterPro" id="IPR005467">
    <property type="entry name" value="His_kinase_dom"/>
</dbReference>
<dbReference type="InterPro" id="IPR013656">
    <property type="entry name" value="PAS_4"/>
</dbReference>
<dbReference type="InterPro" id="IPR000700">
    <property type="entry name" value="PAS-assoc_C"/>
</dbReference>
<dbReference type="CDD" id="cd00082">
    <property type="entry name" value="HisKA"/>
    <property type="match status" value="1"/>
</dbReference>
<dbReference type="InterPro" id="IPR013655">
    <property type="entry name" value="PAS_fold_3"/>
</dbReference>
<dbReference type="InterPro" id="IPR001610">
    <property type="entry name" value="PAC"/>
</dbReference>
<dbReference type="GO" id="GO:0000155">
    <property type="term" value="F:phosphorelay sensor kinase activity"/>
    <property type="evidence" value="ECO:0007669"/>
    <property type="project" value="InterPro"/>
</dbReference>
<dbReference type="InterPro" id="IPR052162">
    <property type="entry name" value="Sensor_kinase/Photoreceptor"/>
</dbReference>
<evidence type="ECO:0000313" key="10">
    <source>
        <dbReference type="Proteomes" id="UP000264217"/>
    </source>
</evidence>
<dbReference type="SMART" id="SM00387">
    <property type="entry name" value="HATPase_c"/>
    <property type="match status" value="1"/>
</dbReference>
<sequence>MPHDKGHAAADQLTQSEERYRALVTATSDVVYRMSPDWKVMSQLDGGSFLLDTGEPIDNWVEKYIHPEDQQKVYEAIEIAIRTKTIFALEHRVLRADGTLGWTFSRAVPLFNEQGEIIEWFGAANDVSARKQTEQDLQDAKDAAEHQKRTYETITSSTPDLIYVFALDYTFSYANEALLAMWGKTWDTAIGKRLIENGYEQWHADMHEREIDQIVATKQSIRGEVAFPHAVLGRRVYDYILNPVLNAQGEVEAVAGTTRDISDIRAAENTLAESEARFRMMAEATNIYIATSDESSNATYFNQSWTKLTGRPQKDLLAYGWVDLLHPDDQERHVKVYEKAFKAHKPLHDAFRVLNSEGEYRWLLIDGFPRNYMDGSFAGFISAGIDITELKEDEQRKNDFISMVSHELKTPLTSALSYVQVSKKRATEANDTVTAGMLERTEKQLGKMTRIINGFLNVSRLESGKIQIDAQRFDMAELMEEVKEEALISNTGHQIKFGYTKSIWVNADREKIAQVIQNFISNAVKYSRPNSTIQVRCKLVDGKAQVCTSDEGIGINHEDLPKLFERFYRVKDSEMRNISGFGIGLYLCNEIIKRHDGDIWAESTVGEGSTFYFTLPTVE</sequence>
<reference evidence="9 10" key="1">
    <citation type="submission" date="2018-08" db="EMBL/GenBank/DDBJ databases">
        <title>Mucilaginibacter sp. MYSH2.</title>
        <authorList>
            <person name="Seo T."/>
        </authorList>
    </citation>
    <scope>NUCLEOTIDE SEQUENCE [LARGE SCALE GENOMIC DNA]</scope>
    <source>
        <strain evidence="9 10">MYSH2</strain>
    </source>
</reference>
<dbReference type="Gene3D" id="3.30.565.10">
    <property type="entry name" value="Histidine kinase-like ATPase, C-terminal domain"/>
    <property type="match status" value="1"/>
</dbReference>
<evidence type="ECO:0000259" key="6">
    <source>
        <dbReference type="PROSITE" id="PS50109"/>
    </source>
</evidence>
<dbReference type="Pfam" id="PF08448">
    <property type="entry name" value="PAS_4"/>
    <property type="match status" value="1"/>
</dbReference>
<keyword evidence="3" id="KW-0597">Phosphoprotein</keyword>
<organism evidence="9 10">
    <name type="scientific">Mucilaginibacter conchicola</name>
    <dbReference type="NCBI Taxonomy" id="2303333"/>
    <lineage>
        <taxon>Bacteria</taxon>
        <taxon>Pseudomonadati</taxon>
        <taxon>Bacteroidota</taxon>
        <taxon>Sphingobacteriia</taxon>
        <taxon>Sphingobacteriales</taxon>
        <taxon>Sphingobacteriaceae</taxon>
        <taxon>Mucilaginibacter</taxon>
    </lineage>
</organism>
<gene>
    <name evidence="9" type="ORF">D0C36_21940</name>
</gene>
<dbReference type="InterPro" id="IPR004358">
    <property type="entry name" value="Sig_transdc_His_kin-like_C"/>
</dbReference>
<feature type="domain" description="PAC" evidence="8">
    <location>
        <begin position="347"/>
        <end position="399"/>
    </location>
</feature>
<dbReference type="AlphaFoldDB" id="A0A372NND1"/>
<dbReference type="EMBL" id="QWDC01000004">
    <property type="protein sequence ID" value="RFZ90452.1"/>
    <property type="molecule type" value="Genomic_DNA"/>
</dbReference>
<dbReference type="SUPFAM" id="SSF55785">
    <property type="entry name" value="PYP-like sensor domain (PAS domain)"/>
    <property type="match status" value="3"/>
</dbReference>
<evidence type="ECO:0000256" key="2">
    <source>
        <dbReference type="ARBA" id="ARBA00012438"/>
    </source>
</evidence>
<dbReference type="InterPro" id="IPR000014">
    <property type="entry name" value="PAS"/>
</dbReference>
<dbReference type="InterPro" id="IPR036890">
    <property type="entry name" value="HATPase_C_sf"/>
</dbReference>
<feature type="domain" description="PAS" evidence="7">
    <location>
        <begin position="274"/>
        <end position="344"/>
    </location>
</feature>
<dbReference type="Gene3D" id="3.30.450.20">
    <property type="entry name" value="PAS domain"/>
    <property type="match status" value="3"/>
</dbReference>
<dbReference type="Pfam" id="PF00512">
    <property type="entry name" value="HisKA"/>
    <property type="match status" value="1"/>
</dbReference>
<keyword evidence="4" id="KW-0808">Transferase</keyword>
<dbReference type="FunFam" id="3.30.565.10:FF:000006">
    <property type="entry name" value="Sensor histidine kinase WalK"/>
    <property type="match status" value="1"/>
</dbReference>
<evidence type="ECO:0000256" key="4">
    <source>
        <dbReference type="ARBA" id="ARBA00022679"/>
    </source>
</evidence>
<feature type="domain" description="PAC" evidence="8">
    <location>
        <begin position="87"/>
        <end position="139"/>
    </location>
</feature>
<dbReference type="NCBIfam" id="TIGR00229">
    <property type="entry name" value="sensory_box"/>
    <property type="match status" value="3"/>
</dbReference>
<evidence type="ECO:0000259" key="8">
    <source>
        <dbReference type="PROSITE" id="PS50113"/>
    </source>
</evidence>
<dbReference type="Proteomes" id="UP000264217">
    <property type="component" value="Unassembled WGS sequence"/>
</dbReference>
<evidence type="ECO:0000256" key="5">
    <source>
        <dbReference type="ARBA" id="ARBA00022777"/>
    </source>
</evidence>
<evidence type="ECO:0000256" key="1">
    <source>
        <dbReference type="ARBA" id="ARBA00000085"/>
    </source>
</evidence>
<evidence type="ECO:0000256" key="3">
    <source>
        <dbReference type="ARBA" id="ARBA00022553"/>
    </source>
</evidence>
<feature type="domain" description="Histidine kinase" evidence="6">
    <location>
        <begin position="403"/>
        <end position="619"/>
    </location>
</feature>
<dbReference type="PROSITE" id="PS50109">
    <property type="entry name" value="HIS_KIN"/>
    <property type="match status" value="1"/>
</dbReference>
<dbReference type="SUPFAM" id="SSF47384">
    <property type="entry name" value="Homodimeric domain of signal transducing histidine kinase"/>
    <property type="match status" value="1"/>
</dbReference>
<dbReference type="Gene3D" id="1.10.287.130">
    <property type="match status" value="1"/>
</dbReference>
<comment type="catalytic activity">
    <reaction evidence="1">
        <text>ATP + protein L-histidine = ADP + protein N-phospho-L-histidine.</text>
        <dbReference type="EC" id="2.7.13.3"/>
    </reaction>
</comment>
<dbReference type="InterPro" id="IPR003594">
    <property type="entry name" value="HATPase_dom"/>
</dbReference>
<accession>A0A372NND1</accession>
<dbReference type="InterPro" id="IPR003661">
    <property type="entry name" value="HisK_dim/P_dom"/>
</dbReference>
<dbReference type="OrthoDB" id="9813151at2"/>
<keyword evidence="5 9" id="KW-0418">Kinase</keyword>
<dbReference type="SMART" id="SM00091">
    <property type="entry name" value="PAS"/>
    <property type="match status" value="3"/>
</dbReference>
<keyword evidence="10" id="KW-1185">Reference proteome</keyword>
<dbReference type="SMART" id="SM00086">
    <property type="entry name" value="PAC"/>
    <property type="match status" value="2"/>
</dbReference>
<dbReference type="CDD" id="cd00075">
    <property type="entry name" value="HATPase"/>
    <property type="match status" value="1"/>
</dbReference>
<dbReference type="Pfam" id="PF02518">
    <property type="entry name" value="HATPase_c"/>
    <property type="match status" value="1"/>
</dbReference>
<dbReference type="CDD" id="cd00130">
    <property type="entry name" value="PAS"/>
    <property type="match status" value="2"/>
</dbReference>
<protein>
    <recommendedName>
        <fullName evidence="2">histidine kinase</fullName>
        <ecNumber evidence="2">2.7.13.3</ecNumber>
    </recommendedName>
</protein>
<dbReference type="PRINTS" id="PR00344">
    <property type="entry name" value="BCTRLSENSOR"/>
</dbReference>
<feature type="domain" description="PAC" evidence="8">
    <location>
        <begin position="221"/>
        <end position="273"/>
    </location>
</feature>
<dbReference type="PANTHER" id="PTHR43304:SF1">
    <property type="entry name" value="PAC DOMAIN-CONTAINING PROTEIN"/>
    <property type="match status" value="1"/>
</dbReference>
<dbReference type="PROSITE" id="PS50113">
    <property type="entry name" value="PAC"/>
    <property type="match status" value="3"/>
</dbReference>
<dbReference type="PANTHER" id="PTHR43304">
    <property type="entry name" value="PHYTOCHROME-LIKE PROTEIN CPH1"/>
    <property type="match status" value="1"/>
</dbReference>
<dbReference type="EC" id="2.7.13.3" evidence="2"/>
<dbReference type="Pfam" id="PF08447">
    <property type="entry name" value="PAS_3"/>
    <property type="match status" value="2"/>
</dbReference>
<comment type="caution">
    <text evidence="9">The sequence shown here is derived from an EMBL/GenBank/DDBJ whole genome shotgun (WGS) entry which is preliminary data.</text>
</comment>
<dbReference type="SUPFAM" id="SSF55874">
    <property type="entry name" value="ATPase domain of HSP90 chaperone/DNA topoisomerase II/histidine kinase"/>
    <property type="match status" value="1"/>
</dbReference>
<evidence type="ECO:0000313" key="9">
    <source>
        <dbReference type="EMBL" id="RFZ90452.1"/>
    </source>
</evidence>
<dbReference type="SMART" id="SM00388">
    <property type="entry name" value="HisKA"/>
    <property type="match status" value="1"/>
</dbReference>
<evidence type="ECO:0000259" key="7">
    <source>
        <dbReference type="PROSITE" id="PS50112"/>
    </source>
</evidence>
<dbReference type="InterPro" id="IPR035965">
    <property type="entry name" value="PAS-like_dom_sf"/>
</dbReference>
<name>A0A372NND1_9SPHI</name>
<dbReference type="InterPro" id="IPR036097">
    <property type="entry name" value="HisK_dim/P_sf"/>
</dbReference>